<organism evidence="1 2">
    <name type="scientific">Vibrio sinaloensis DSM 21326</name>
    <dbReference type="NCBI Taxonomy" id="945550"/>
    <lineage>
        <taxon>Bacteria</taxon>
        <taxon>Pseudomonadati</taxon>
        <taxon>Pseudomonadota</taxon>
        <taxon>Gammaproteobacteria</taxon>
        <taxon>Vibrionales</taxon>
        <taxon>Vibrionaceae</taxon>
        <taxon>Vibrio</taxon>
        <taxon>Vibrio oreintalis group</taxon>
    </lineage>
</organism>
<sequence length="275" mass="31280">MNKNLLTEQIRAIIGEGSSVNKVERLTEYVLSLGQGSGGGNSDSERIFKPMTFALEPIKYPDEILEKKDDDGGDYYMRKDVRSLRNRKGNTPIHYRELIPSYISDPIFADPAGHQDKEIELIVNVNIRYEIALNSEGFENIDKWGGLTMEIGFDVDSEPEISFAALRVPLTVTRDRDNVLILTANYTKAIYLPLGFRELTDEALNFTFNNPRLACALDWSRAGFTFPEYSEKLMWKKDAIELNRPPITNREADPFCLTIMNMNVVDKVVEDVVPM</sequence>
<dbReference type="OrthoDB" id="5897302at2"/>
<dbReference type="RefSeq" id="WP_008072519.1">
    <property type="nucleotide sequence ID" value="NZ_AEVT01000002.1"/>
</dbReference>
<evidence type="ECO:0000313" key="2">
    <source>
        <dbReference type="Proteomes" id="UP000006228"/>
    </source>
</evidence>
<comment type="caution">
    <text evidence="1">The sequence shown here is derived from an EMBL/GenBank/DDBJ whole genome shotgun (WGS) entry which is preliminary data.</text>
</comment>
<dbReference type="AlphaFoldDB" id="E8M0Z9"/>
<protein>
    <submittedName>
        <fullName evidence="1">Uncharacterized protein</fullName>
    </submittedName>
</protein>
<gene>
    <name evidence="1" type="ORF">VISI1226_20625</name>
</gene>
<proteinExistence type="predicted"/>
<dbReference type="EMBL" id="AEVT01000002">
    <property type="protein sequence ID" value="EGA72385.1"/>
    <property type="molecule type" value="Genomic_DNA"/>
</dbReference>
<name>E8M0Z9_PHOS4</name>
<evidence type="ECO:0000313" key="1">
    <source>
        <dbReference type="EMBL" id="EGA72385.1"/>
    </source>
</evidence>
<reference evidence="1 2" key="1">
    <citation type="journal article" date="2012" name="Int. J. Syst. Evol. Microbiol.">
        <title>Vibrio caribbeanicus sp. nov., isolated from the marine sponge Scleritoderma cyanea.</title>
        <authorList>
            <person name="Hoffmann M."/>
            <person name="Monday S.R."/>
            <person name="Allard M.W."/>
            <person name="Strain E.A."/>
            <person name="Whittaker P."/>
            <person name="Naum M."/>
            <person name="McCarthy P.J."/>
            <person name="Lopez J.V."/>
            <person name="Fischer M."/>
            <person name="Brown E.W."/>
        </authorList>
    </citation>
    <scope>NUCLEOTIDE SEQUENCE [LARGE SCALE GENOMIC DNA]</scope>
    <source>
        <strain evidence="2">DSMZ 21326</strain>
    </source>
</reference>
<dbReference type="GeneID" id="95567352"/>
<dbReference type="Proteomes" id="UP000006228">
    <property type="component" value="Unassembled WGS sequence"/>
</dbReference>
<accession>E8M0Z9</accession>